<organism evidence="4 5">
    <name type="scientific">Gordonia aichiensis NBRC 108223</name>
    <dbReference type="NCBI Taxonomy" id="1220583"/>
    <lineage>
        <taxon>Bacteria</taxon>
        <taxon>Bacillati</taxon>
        <taxon>Actinomycetota</taxon>
        <taxon>Actinomycetes</taxon>
        <taxon>Mycobacteriales</taxon>
        <taxon>Gordoniaceae</taxon>
        <taxon>Gordonia</taxon>
    </lineage>
</organism>
<dbReference type="InterPro" id="IPR005693">
    <property type="entry name" value="Mce"/>
</dbReference>
<feature type="compositionally biased region" description="Low complexity" evidence="1">
    <location>
        <begin position="404"/>
        <end position="415"/>
    </location>
</feature>
<feature type="region of interest" description="Disordered" evidence="1">
    <location>
        <begin position="309"/>
        <end position="362"/>
    </location>
</feature>
<feature type="region of interest" description="Disordered" evidence="1">
    <location>
        <begin position="403"/>
        <end position="443"/>
    </location>
</feature>
<dbReference type="OrthoDB" id="4741753at2"/>
<dbReference type="Pfam" id="PF11887">
    <property type="entry name" value="Mce4_CUP1"/>
    <property type="match status" value="1"/>
</dbReference>
<feature type="domain" description="Mammalian cell entry C-terminal" evidence="3">
    <location>
        <begin position="121"/>
        <end position="292"/>
    </location>
</feature>
<dbReference type="InterPro" id="IPR024516">
    <property type="entry name" value="Mce_C"/>
</dbReference>
<dbReference type="eggNOG" id="COG1463">
    <property type="taxonomic scope" value="Bacteria"/>
</dbReference>
<dbReference type="InterPro" id="IPR003399">
    <property type="entry name" value="Mce/MlaD"/>
</dbReference>
<dbReference type="STRING" id="1220583.GOACH_10_01360"/>
<evidence type="ECO:0000259" key="2">
    <source>
        <dbReference type="Pfam" id="PF02470"/>
    </source>
</evidence>
<accession>L7KN89</accession>
<dbReference type="InterPro" id="IPR052336">
    <property type="entry name" value="MlaD_Phospholipid_Transporter"/>
</dbReference>
<sequence>MRSRLVRAQLIVFGVIALLAVGYAGYAYGGFQRYTGIGTYTVTAELRDGGGLYPNALVTYRGVDVGIVTALNVSGNGASAQLQIESDNKIPADTTAYVRSVSVAGEQFIDLVPTSSTGALLHDGSRITQSRTNIPIPATEVIRKVYGLLETVPKDSLHTVVDEASTAVDNVGPELNRALIASSDLVRRAKADITPTTDLIKDMGPVLGQLDASGAQISSLATDLNAFTHTLAMSDSDLQTALRTGTPFFETASETLNDLNPSLPILLANLQSVGEVLRVNTPALRHVLVVYPAATAAINAMHEGVQIPSDLSSGQGHLDIKLGNTGNPPPCTEGYQKTQRRDPSDVSPVASPDNTYCKLPKSDPRVVRGARNLPCATDPSVRTADIANCPGGLPSTWPQMLARPTTPDTAAAAPPKNRKPEGPKTRTEVAVPYDPETGKFTTPEGVTLQLGNLIMGPNDKGVKTQWQQLFPK</sequence>
<reference evidence="4 5" key="1">
    <citation type="submission" date="2012-12" db="EMBL/GenBank/DDBJ databases">
        <title>Whole genome shotgun sequence of Gordonia aichiensis NBRC 108223.</title>
        <authorList>
            <person name="Isaki-Nakamura S."/>
            <person name="Hosoyama A."/>
            <person name="Tsuchikane K."/>
            <person name="Ando Y."/>
            <person name="Baba S."/>
            <person name="Ohji S."/>
            <person name="Hamada M."/>
            <person name="Tamura T."/>
            <person name="Yamazoe A."/>
            <person name="Yamazaki S."/>
            <person name="Fujita N."/>
        </authorList>
    </citation>
    <scope>NUCLEOTIDE SEQUENCE [LARGE SCALE GENOMIC DNA]</scope>
    <source>
        <strain evidence="4 5">NBRC 108223</strain>
    </source>
</reference>
<evidence type="ECO:0000259" key="3">
    <source>
        <dbReference type="Pfam" id="PF11887"/>
    </source>
</evidence>
<protein>
    <submittedName>
        <fullName evidence="4">Mce family protein</fullName>
    </submittedName>
</protein>
<dbReference type="RefSeq" id="WP_005175058.1">
    <property type="nucleotide sequence ID" value="NZ_BANR01000010.1"/>
</dbReference>
<dbReference type="AlphaFoldDB" id="L7KN89"/>
<evidence type="ECO:0000313" key="5">
    <source>
        <dbReference type="Proteomes" id="UP000010988"/>
    </source>
</evidence>
<feature type="domain" description="Mce/MlaD" evidence="2">
    <location>
        <begin position="39"/>
        <end position="113"/>
    </location>
</feature>
<dbReference type="GO" id="GO:0005576">
    <property type="term" value="C:extracellular region"/>
    <property type="evidence" value="ECO:0007669"/>
    <property type="project" value="TreeGrafter"/>
</dbReference>
<evidence type="ECO:0000313" key="4">
    <source>
        <dbReference type="EMBL" id="GAC49168.1"/>
    </source>
</evidence>
<comment type="caution">
    <text evidence="4">The sequence shown here is derived from an EMBL/GenBank/DDBJ whole genome shotgun (WGS) entry which is preliminary data.</text>
</comment>
<evidence type="ECO:0000256" key="1">
    <source>
        <dbReference type="SAM" id="MobiDB-lite"/>
    </source>
</evidence>
<gene>
    <name evidence="4" type="primary">mceF</name>
    <name evidence="4" type="ORF">GOACH_10_01360</name>
</gene>
<proteinExistence type="predicted"/>
<dbReference type="PANTHER" id="PTHR33371">
    <property type="entry name" value="INTERMEMBRANE PHOSPHOLIPID TRANSPORT SYSTEM BINDING PROTEIN MLAD-RELATED"/>
    <property type="match status" value="1"/>
</dbReference>
<dbReference type="Proteomes" id="UP000010988">
    <property type="component" value="Unassembled WGS sequence"/>
</dbReference>
<dbReference type="EMBL" id="BANR01000010">
    <property type="protein sequence ID" value="GAC49168.1"/>
    <property type="molecule type" value="Genomic_DNA"/>
</dbReference>
<keyword evidence="5" id="KW-1185">Reference proteome</keyword>
<feature type="compositionally biased region" description="Basic and acidic residues" evidence="1">
    <location>
        <begin position="418"/>
        <end position="427"/>
    </location>
</feature>
<name>L7KN89_9ACTN</name>
<dbReference type="PANTHER" id="PTHR33371:SF16">
    <property type="entry name" value="MCE-FAMILY PROTEIN MCE3F"/>
    <property type="match status" value="1"/>
</dbReference>
<dbReference type="NCBIfam" id="TIGR00996">
    <property type="entry name" value="Mtu_fam_mce"/>
    <property type="match status" value="1"/>
</dbReference>
<dbReference type="Pfam" id="PF02470">
    <property type="entry name" value="MlaD"/>
    <property type="match status" value="1"/>
</dbReference>